<evidence type="ECO:0000256" key="1">
    <source>
        <dbReference type="SAM" id="MobiDB-lite"/>
    </source>
</evidence>
<dbReference type="OrthoDB" id="9991317at2759"/>
<accession>A0A1Y1JM66</accession>
<dbReference type="GeneID" id="39748654"/>
<dbReference type="Proteomes" id="UP000195521">
    <property type="component" value="Unassembled WGS sequence"/>
</dbReference>
<dbReference type="GO" id="GO:0006383">
    <property type="term" value="P:transcription by RNA polymerase III"/>
    <property type="evidence" value="ECO:0007669"/>
    <property type="project" value="InterPro"/>
</dbReference>
<feature type="compositionally biased region" description="Basic and acidic residues" evidence="1">
    <location>
        <begin position="906"/>
        <end position="926"/>
    </location>
</feature>
<dbReference type="RefSeq" id="XP_028544511.1">
    <property type="nucleotide sequence ID" value="XM_028688710.1"/>
</dbReference>
<evidence type="ECO:0000313" key="3">
    <source>
        <dbReference type="Proteomes" id="UP000195521"/>
    </source>
</evidence>
<keyword evidence="3" id="KW-1185">Reference proteome</keyword>
<dbReference type="PANTHER" id="PTHR23082">
    <property type="entry name" value="TRANSCRIPTION INITIATION FACTOR IIIC TFIIIC , POLYPEPTIDE 3-RELATED"/>
    <property type="match status" value="1"/>
</dbReference>
<proteinExistence type="predicted"/>
<dbReference type="InterPro" id="IPR011990">
    <property type="entry name" value="TPR-like_helical_dom_sf"/>
</dbReference>
<comment type="caution">
    <text evidence="2">The sequence shown here is derived from an EMBL/GenBank/DDBJ whole genome shotgun (WGS) entry which is preliminary data.</text>
</comment>
<gene>
    <name evidence="2" type="ORF">PGO_113760</name>
</gene>
<dbReference type="SUPFAM" id="SSF48452">
    <property type="entry name" value="TPR-like"/>
    <property type="match status" value="2"/>
</dbReference>
<evidence type="ECO:0008006" key="4">
    <source>
        <dbReference type="Google" id="ProtNLM"/>
    </source>
</evidence>
<feature type="compositionally biased region" description="Basic and acidic residues" evidence="1">
    <location>
        <begin position="1221"/>
        <end position="1296"/>
    </location>
</feature>
<reference evidence="3" key="1">
    <citation type="submission" date="2017-04" db="EMBL/GenBank/DDBJ databases">
        <title>Plasmodium gonderi genome.</title>
        <authorList>
            <person name="Arisue N."/>
            <person name="Honma H."/>
            <person name="Kawai S."/>
            <person name="Tougan T."/>
            <person name="Tanabe K."/>
            <person name="Horii T."/>
        </authorList>
    </citation>
    <scope>NUCLEOTIDE SEQUENCE [LARGE SCALE GENOMIC DNA]</scope>
    <source>
        <strain evidence="3">ATCC 30045</strain>
    </source>
</reference>
<sequence>MNTKADSKYEKNKNITRSFHKKNVNEDSEYNSDSFIEHLFNVNKINNIQETNHSYDHPQFKNDKWYNNRYNVDARNDTENNSNPFFEVGVQELHGLNCNGNFQNGDRYSHGESGGRSCFYEKKGARKERAIAGLVHREEVEEREEDDEVEENEDEEDKDEEDEDEEDEDEEVEDEEVEENEEDVMKYYSVVKSNKMNDENLEKKIDKLLNFNKKIETYEEKKKKLILGSMNDDEIDHCLYDQHEEGNFFMEFLEDLSHVKNNSITESADYVCPNYDKNKRNEYNEEKSKMCNSIEMCQNKIVLSVKNRHVIFNEKRLLDIKNINLKNIMYFYFCSNEEYVFSCIQDGAKHLYTYDSYIFENYDDMSNVTSNSLSDGNSKSDSITDEELLLLTYNNTDEEIYNYDDPGYYYNDEYGEEFGRKDEFGSRDKFCDIEDSNFSYMRTRKNRRKNKKVWRKKKFRKGKNQNEKSITSTCVEPTKMNREVEQLMNKANSYYINKNFEECILILEKVIKLSPNLQDPFHLLGLIYEREYKNMKKAINYYLIAAHLSHNDYLAWYTIIDLCKIEKQYNIILYCLYKVLKIYKKKRANQKKKNMKKNLHVDNDIDYIEKKHYSSVIMREHDDAIHFDNNIREEEKEHVKNENKMEEMDDFMKHLYFNLAFTYILLGDYKNGLKFLLQLRDNCEGSLDIIIDLYICICLVLVRSPEECYNFLKNMYLRVMKKKQKLRKIIADSTNANSIETQTTSANWSYVDKSIICFFMQSQILNNKYDECIFLYITLAKMCNEKIHIDIFMQFIKSLVMIGNVDYRYLNKCYFLNAIRDNHTFYEDLIFHLAEAYYIRSMYKNAIYFYNLLYIQRKGVFLQESKPIKDEEDQLVFHDSVNGMSAQGGHFIWAAPAVEEVEQMEKVEKVGTKKPKQTQEGRREEMVPTNNARESREIEAKNLVKYDNKVPFLSMMYKLVKCYYYVDNFTKAEKMIVNILRDKNIEKNHIEIDIKTLYVDILYKLKKYNRSINILLSIKEKKLRFMCSIPNPLSNKEREILLLKILNKKNKLLLYISHNKYILHMFYIYQKKNKVFYKYDNYISNRNINDIIQVKVNICFCYFCVKYNFSILNYLYLYNVLNYLNRKNPNGRMGSGGRVDRGSSSGRGDRRRNRQRILNLYAYREYLLFLASSFQVFKKRKKLEDFDIHYKNMKLIGTRLFYKDVFIFDVNSLADYGENGFGKKEPNGFDKEEPNGFDKEEPNRFDKEEPNRFDKEEPNRFDIEKPNEPAREEPNEPDREEPNEPDREEPNEHSKWISSLERARVREKFHKQVHKYTEGVESEIFKSKIMIKFYKFSYNFFYFLYEIEHDFRRIRAVMEKDILNFKKKKKNGKADEEKEVERESLFINSRINNHVLENNEMVSCTPKENSHSVKLVAGYSGTKGSNEGNGIMTSDIRHVKKDDYDDELDFFKVEEEEEDVHHRIRKGKFPNRSKRFSFLVTKKKMNFFTFENYLGLYFSLLFIEECFFIVSIMNMYEDAIHILNIYIRNRKSSKMKFLTYIKAVKNEFKRNRNDKNLINLNYYFFDNVYTKSIKNEMKNEYYNFLKMNKYIDCKYFLFRINLLLNKLYISSGDYEKQVKCLNDAYIFNKKEKDEYRILKYYSDIVLTGTFCQNFLTSISKSKNKNILIIFRLFLVKSIHYKNTNPFLIYLIGNVCNLSCMIINAVHEYTRAYTFLLKSRRKNQQEKLRFSYATRKPIVKAVKRCNQDGLVGDEEEEVREVGEEEEVREVGEEEEVREVGEEEEVGEETEEEEVSKMGEETEVDEENLLFTKLKLCNHGKKKNEIEDNFENISDNLNFLFSLMTSYFNYASGYRVTNRESVMMTSFCLLNEYITKRYEQKITRKKKKYMKRSQFYKTYKYIYLAEILYNLGRALHHLSYFNECMKLYLNVIQLIRKANKEIKKICTLNNLNINEKFILNHVINMKKCMCYTCLNFATHYQENTHLNNIINYYHNLNSKYFNLFLLFYDKRHLLFSASYNLSIIFRRQNRFEQAKYILRNIIWD</sequence>
<dbReference type="OMA" id="CMCYTCL"/>
<feature type="region of interest" description="Disordered" evidence="1">
    <location>
        <begin position="132"/>
        <end position="183"/>
    </location>
</feature>
<feature type="region of interest" description="Disordered" evidence="1">
    <location>
        <begin position="1"/>
        <end position="20"/>
    </location>
</feature>
<dbReference type="EMBL" id="BDQF01000012">
    <property type="protein sequence ID" value="GAW81922.1"/>
    <property type="molecule type" value="Genomic_DNA"/>
</dbReference>
<organism evidence="2 3">
    <name type="scientific">Plasmodium gonderi</name>
    <dbReference type="NCBI Taxonomy" id="77519"/>
    <lineage>
        <taxon>Eukaryota</taxon>
        <taxon>Sar</taxon>
        <taxon>Alveolata</taxon>
        <taxon>Apicomplexa</taxon>
        <taxon>Aconoidasida</taxon>
        <taxon>Haemosporida</taxon>
        <taxon>Plasmodiidae</taxon>
        <taxon>Plasmodium</taxon>
        <taxon>Plasmodium (Plasmodium)</taxon>
    </lineage>
</organism>
<feature type="region of interest" description="Disordered" evidence="1">
    <location>
        <begin position="1753"/>
        <end position="1799"/>
    </location>
</feature>
<feature type="region of interest" description="Disordered" evidence="1">
    <location>
        <begin position="1219"/>
        <end position="1296"/>
    </location>
</feature>
<name>A0A1Y1JM66_PLAGO</name>
<dbReference type="PANTHER" id="PTHR23082:SF0">
    <property type="entry name" value="GENERAL TRANSCRIPTION FACTOR 3C POLYPEPTIDE 3"/>
    <property type="match status" value="1"/>
</dbReference>
<dbReference type="Pfam" id="PF13181">
    <property type="entry name" value="TPR_8"/>
    <property type="match status" value="1"/>
</dbReference>
<evidence type="ECO:0000313" key="2">
    <source>
        <dbReference type="EMBL" id="GAW81922.1"/>
    </source>
</evidence>
<dbReference type="InterPro" id="IPR039340">
    <property type="entry name" value="Tfc4/TFIIIC-102/Sfc4"/>
</dbReference>
<feature type="compositionally biased region" description="Acidic residues" evidence="1">
    <location>
        <begin position="141"/>
        <end position="182"/>
    </location>
</feature>
<feature type="compositionally biased region" description="Basic and acidic residues" evidence="1">
    <location>
        <begin position="1"/>
        <end position="13"/>
    </location>
</feature>
<feature type="compositionally biased region" description="Acidic residues" evidence="1">
    <location>
        <begin position="1753"/>
        <end position="1792"/>
    </location>
</feature>
<dbReference type="GO" id="GO:0000127">
    <property type="term" value="C:transcription factor TFIIIC complex"/>
    <property type="evidence" value="ECO:0007669"/>
    <property type="project" value="TreeGrafter"/>
</dbReference>
<feature type="region of interest" description="Disordered" evidence="1">
    <location>
        <begin position="906"/>
        <end position="932"/>
    </location>
</feature>
<dbReference type="InterPro" id="IPR019734">
    <property type="entry name" value="TPR_rpt"/>
</dbReference>
<dbReference type="Gene3D" id="1.25.40.10">
    <property type="entry name" value="Tetratricopeptide repeat domain"/>
    <property type="match status" value="1"/>
</dbReference>
<dbReference type="SMART" id="SM00028">
    <property type="entry name" value="TPR"/>
    <property type="match status" value="3"/>
</dbReference>
<protein>
    <recommendedName>
        <fullName evidence="4">Tetratricopeptide repeat protein</fullName>
    </recommendedName>
</protein>